<reference evidence="10 11" key="1">
    <citation type="submission" date="2016-05" db="EMBL/GenBank/DDBJ databases">
        <title>A degradative enzymes factory behind the ericoid mycorrhizal symbiosis.</title>
        <authorList>
            <consortium name="DOE Joint Genome Institute"/>
            <person name="Martino E."/>
            <person name="Morin E."/>
            <person name="Grelet G."/>
            <person name="Kuo A."/>
            <person name="Kohler A."/>
            <person name="Daghino S."/>
            <person name="Barry K."/>
            <person name="Choi C."/>
            <person name="Cichocki N."/>
            <person name="Clum A."/>
            <person name="Copeland A."/>
            <person name="Hainaut M."/>
            <person name="Haridas S."/>
            <person name="Labutti K."/>
            <person name="Lindquist E."/>
            <person name="Lipzen A."/>
            <person name="Khouja H.-R."/>
            <person name="Murat C."/>
            <person name="Ohm R."/>
            <person name="Olson A."/>
            <person name="Spatafora J."/>
            <person name="Veneault-Fourrey C."/>
            <person name="Henrissat B."/>
            <person name="Grigoriev I."/>
            <person name="Martin F."/>
            <person name="Perotto S."/>
        </authorList>
    </citation>
    <scope>NUCLEOTIDE SEQUENCE [LARGE SCALE GENOMIC DNA]</scope>
    <source>
        <strain evidence="10 11">UAMH 7357</strain>
    </source>
</reference>
<keyword evidence="4 8" id="KW-0812">Transmembrane</keyword>
<comment type="similarity">
    <text evidence="2 7">Belongs to the major facilitator superfamily. Sugar transporter (TC 2.A.1.1) family.</text>
</comment>
<accession>A0A2J6QE29</accession>
<evidence type="ECO:0000256" key="8">
    <source>
        <dbReference type="SAM" id="Phobius"/>
    </source>
</evidence>
<dbReference type="InterPro" id="IPR050360">
    <property type="entry name" value="MFS_Sugar_Transporters"/>
</dbReference>
<dbReference type="PANTHER" id="PTHR48022:SF77">
    <property type="entry name" value="MAJOR FACILITATOR SUPERFAMILY (MFS) PROFILE DOMAIN-CONTAINING PROTEIN"/>
    <property type="match status" value="1"/>
</dbReference>
<keyword evidence="6 8" id="KW-0472">Membrane</keyword>
<comment type="subcellular location">
    <subcellularLocation>
        <location evidence="1">Membrane</location>
        <topology evidence="1">Multi-pass membrane protein</topology>
    </subcellularLocation>
</comment>
<sequence length="455" mass="50055">MAKIQHPFAWLFCAFAALGACLYGYDGVYFTGVTAIEKFIEHFGTQHADGTYEISSSRLSLMTSVINIGELVGSLSAAPVNDYLGRKGVFLVASVMIIVGVVLQLAATHQVSYIIGGRILLGYGVGNLSATSPLYIGEIAPTAIRGQLLMCWQLVLSVSQIIAAAINRGTESIDSTVAYRVPMGVQLIFPIIILAGLWWVPESPRWLLRKGKQEAAEDALMRVHHGEKYTPEEDIEVLQRDIDEEAVLASESKWIDLIRDPIERRKVIYSAGALIAQQINGIQWFYYFGTVFSKAIGLQDPFLMTLIVFIIQVVVVFAAVLCANKLPRRPLLLTTTGIMMVSIFLVGCLGIPNGGTPTPTYGKVIFAFIIIEITAFNFAWGPLGWTIASEMAVGRNRNKIYAIAVASFWITVWVTVFTLPYLYYNAGLGCRTGFVYTALCFITLSYVYFCVGEVT</sequence>
<dbReference type="EMBL" id="KZ613472">
    <property type="protein sequence ID" value="PMD24506.1"/>
    <property type="molecule type" value="Genomic_DNA"/>
</dbReference>
<evidence type="ECO:0000256" key="2">
    <source>
        <dbReference type="ARBA" id="ARBA00010992"/>
    </source>
</evidence>
<evidence type="ECO:0000256" key="7">
    <source>
        <dbReference type="RuleBase" id="RU003346"/>
    </source>
</evidence>
<protein>
    <submittedName>
        <fullName evidence="10">General substrate transporter</fullName>
    </submittedName>
</protein>
<dbReference type="InterPro" id="IPR020846">
    <property type="entry name" value="MFS_dom"/>
</dbReference>
<dbReference type="PRINTS" id="PR00171">
    <property type="entry name" value="SUGRTRNSPORT"/>
</dbReference>
<feature type="transmembrane region" description="Helical" evidence="8">
    <location>
        <begin position="267"/>
        <end position="289"/>
    </location>
</feature>
<dbReference type="Gene3D" id="1.20.1250.20">
    <property type="entry name" value="MFS general substrate transporter like domains"/>
    <property type="match status" value="1"/>
</dbReference>
<keyword evidence="3 7" id="KW-0813">Transport</keyword>
<evidence type="ECO:0000256" key="3">
    <source>
        <dbReference type="ARBA" id="ARBA00022448"/>
    </source>
</evidence>
<evidence type="ECO:0000256" key="4">
    <source>
        <dbReference type="ARBA" id="ARBA00022692"/>
    </source>
</evidence>
<dbReference type="NCBIfam" id="TIGR00879">
    <property type="entry name" value="SP"/>
    <property type="match status" value="1"/>
</dbReference>
<keyword evidence="11" id="KW-1185">Reference proteome</keyword>
<evidence type="ECO:0000256" key="5">
    <source>
        <dbReference type="ARBA" id="ARBA00022989"/>
    </source>
</evidence>
<feature type="transmembrane region" description="Helical" evidence="8">
    <location>
        <begin position="178"/>
        <end position="200"/>
    </location>
</feature>
<feature type="transmembrane region" description="Helical" evidence="8">
    <location>
        <begin position="434"/>
        <end position="451"/>
    </location>
</feature>
<dbReference type="OrthoDB" id="6133115at2759"/>
<dbReference type="InterPro" id="IPR003663">
    <property type="entry name" value="Sugar/inositol_transpt"/>
</dbReference>
<dbReference type="Proteomes" id="UP000235672">
    <property type="component" value="Unassembled WGS sequence"/>
</dbReference>
<feature type="transmembrane region" description="Helical" evidence="8">
    <location>
        <begin position="364"/>
        <end position="388"/>
    </location>
</feature>
<proteinExistence type="inferred from homology"/>
<organism evidence="10 11">
    <name type="scientific">Hyaloscypha hepaticicola</name>
    <dbReference type="NCBI Taxonomy" id="2082293"/>
    <lineage>
        <taxon>Eukaryota</taxon>
        <taxon>Fungi</taxon>
        <taxon>Dikarya</taxon>
        <taxon>Ascomycota</taxon>
        <taxon>Pezizomycotina</taxon>
        <taxon>Leotiomycetes</taxon>
        <taxon>Helotiales</taxon>
        <taxon>Hyaloscyphaceae</taxon>
        <taxon>Hyaloscypha</taxon>
    </lineage>
</organism>
<evidence type="ECO:0000313" key="10">
    <source>
        <dbReference type="EMBL" id="PMD24506.1"/>
    </source>
</evidence>
<dbReference type="Pfam" id="PF00083">
    <property type="entry name" value="Sugar_tr"/>
    <property type="match status" value="1"/>
</dbReference>
<dbReference type="SUPFAM" id="SSF103473">
    <property type="entry name" value="MFS general substrate transporter"/>
    <property type="match status" value="1"/>
</dbReference>
<evidence type="ECO:0000256" key="6">
    <source>
        <dbReference type="ARBA" id="ARBA00023136"/>
    </source>
</evidence>
<evidence type="ECO:0000313" key="11">
    <source>
        <dbReference type="Proteomes" id="UP000235672"/>
    </source>
</evidence>
<feature type="transmembrane region" description="Helical" evidence="8">
    <location>
        <begin position="89"/>
        <end position="107"/>
    </location>
</feature>
<dbReference type="GO" id="GO:0005351">
    <property type="term" value="F:carbohydrate:proton symporter activity"/>
    <property type="evidence" value="ECO:0007669"/>
    <property type="project" value="TreeGrafter"/>
</dbReference>
<name>A0A2J6QE29_9HELO</name>
<dbReference type="InterPro" id="IPR036259">
    <property type="entry name" value="MFS_trans_sf"/>
</dbReference>
<dbReference type="AlphaFoldDB" id="A0A2J6QE29"/>
<feature type="transmembrane region" description="Helical" evidence="8">
    <location>
        <begin position="301"/>
        <end position="323"/>
    </location>
</feature>
<dbReference type="FunFam" id="1.20.1250.20:FF:000078">
    <property type="entry name" value="MFS maltose transporter, putative"/>
    <property type="match status" value="1"/>
</dbReference>
<dbReference type="GO" id="GO:0016020">
    <property type="term" value="C:membrane"/>
    <property type="evidence" value="ECO:0007669"/>
    <property type="project" value="UniProtKB-SubCell"/>
</dbReference>
<evidence type="ECO:0000259" key="9">
    <source>
        <dbReference type="PROSITE" id="PS50850"/>
    </source>
</evidence>
<dbReference type="PROSITE" id="PS50850">
    <property type="entry name" value="MFS"/>
    <property type="match status" value="1"/>
</dbReference>
<dbReference type="PANTHER" id="PTHR48022">
    <property type="entry name" value="PLASTIDIC GLUCOSE TRANSPORTER 4"/>
    <property type="match status" value="1"/>
</dbReference>
<feature type="transmembrane region" description="Helical" evidence="8">
    <location>
        <begin position="113"/>
        <end position="136"/>
    </location>
</feature>
<evidence type="ECO:0000256" key="1">
    <source>
        <dbReference type="ARBA" id="ARBA00004141"/>
    </source>
</evidence>
<gene>
    <name evidence="10" type="ORF">NA56DRAFT_489667</name>
</gene>
<feature type="transmembrane region" description="Helical" evidence="8">
    <location>
        <begin position="400"/>
        <end position="422"/>
    </location>
</feature>
<dbReference type="PROSITE" id="PS51257">
    <property type="entry name" value="PROKAR_LIPOPROTEIN"/>
    <property type="match status" value="1"/>
</dbReference>
<feature type="transmembrane region" description="Helical" evidence="8">
    <location>
        <begin position="330"/>
        <end position="352"/>
    </location>
</feature>
<keyword evidence="5 8" id="KW-1133">Transmembrane helix</keyword>
<dbReference type="InterPro" id="IPR005828">
    <property type="entry name" value="MFS_sugar_transport-like"/>
</dbReference>
<feature type="domain" description="Major facilitator superfamily (MFS) profile" evidence="9">
    <location>
        <begin position="12"/>
        <end position="455"/>
    </location>
</feature>